<evidence type="ECO:0000256" key="1">
    <source>
        <dbReference type="SAM" id="Phobius"/>
    </source>
</evidence>
<dbReference type="EMBL" id="AL929603">
    <property type="protein sequence ID" value="CAJ16683.1"/>
    <property type="molecule type" value="Genomic_DNA"/>
</dbReference>
<dbReference type="InParanoid" id="Q4GYA1"/>
<feature type="transmembrane region" description="Helical" evidence="1">
    <location>
        <begin position="6"/>
        <end position="25"/>
    </location>
</feature>
<keyword evidence="1" id="KW-1133">Transmembrane helix</keyword>
<name>Q4GYA1_TRYB2</name>
<evidence type="ECO:0000313" key="3">
    <source>
        <dbReference type="Proteomes" id="UP000008524"/>
    </source>
</evidence>
<dbReference type="Proteomes" id="UP000008524">
    <property type="component" value="Chromosome 1"/>
</dbReference>
<gene>
    <name evidence="2" type="ORF">TB927.1.4770</name>
</gene>
<accession>Q4GYA1</accession>
<dbReference type="RefSeq" id="XP_001219170.1">
    <property type="nucleotide sequence ID" value="XM_001219169.1"/>
</dbReference>
<keyword evidence="1" id="KW-0472">Membrane</keyword>
<evidence type="ECO:0000313" key="2">
    <source>
        <dbReference type="EMBL" id="CAJ16683.1"/>
    </source>
</evidence>
<sequence>MFYDHVVSVLVIQFLSFSSLFLSYFRDALRKYPHSEITMRIVHNNNNNNI</sequence>
<keyword evidence="1" id="KW-0812">Transmembrane</keyword>
<keyword evidence="3" id="KW-1185">Reference proteome</keyword>
<reference evidence="2 3" key="1">
    <citation type="journal article" date="2003" name="Nucleic Acids Res.">
        <title>The DNA sequence of chromosome I of an African trypanosome: gene content, chromosome organisation, recombination and polymorphism.</title>
        <authorList>
            <person name="Hall N."/>
            <person name="Berriman M."/>
            <person name="Lennard N.J."/>
            <person name="Harris B.R."/>
            <person name="Hertz-Fowler C."/>
            <person name="Bart-Delabesse E.N."/>
            <person name="Gerrare C.S."/>
            <person name="Atkin R.J."/>
            <person name="Barron A.J."/>
            <person name="Bowman S."/>
            <person name="Bray-Allen S.P."/>
            <person name="Bringaud F."/>
            <person name="Clark L.N."/>
            <person name="Corton C.H."/>
            <person name="Cronin A."/>
            <person name="Davies R."/>
            <person name="Doggett J."/>
            <person name="Fraser A."/>
            <person name="Gruter E."/>
            <person name="Hall S."/>
            <person name="Harper A.D."/>
            <person name="Kay M.P."/>
            <person name="Leech V."/>
            <person name="Mayes R."/>
            <person name="Price C."/>
            <person name="Quail M.A."/>
            <person name="Rabbinowitch E."/>
            <person name="Reitter C."/>
            <person name="Rutherford K."/>
            <person name="Sasse J."/>
            <person name="Sharp S."/>
            <person name="Shownkeen R."/>
            <person name="Macleod A."/>
            <person name="Taylor S."/>
            <person name="Tweedie A."/>
            <person name="Turner C.M.R."/>
            <person name="Tait A."/>
            <person name="Gull K."/>
            <person name="Barrell B."/>
            <person name="Melville S.E."/>
        </authorList>
    </citation>
    <scope>NUCLEOTIDE SEQUENCE [LARGE SCALE GENOMIC DNA]</scope>
    <source>
        <strain evidence="2 3">927/4 GUTat10.1</strain>
    </source>
</reference>
<reference evidence="3" key="2">
    <citation type="journal article" date="2005" name="Science">
        <title>The genome of the African trypanosome Trypanosoma brucei.</title>
        <authorList>
            <person name="Berriman M."/>
            <person name="Ghedin E."/>
            <person name="Hertz-Fowler C."/>
            <person name="Blandin G."/>
            <person name="Renauld H."/>
            <person name="Bartholomeu D.C."/>
            <person name="Lennard N.J."/>
            <person name="Caler E."/>
            <person name="Hamlin N.E."/>
            <person name="Haas B."/>
            <person name="Bohme U."/>
            <person name="Hannick L."/>
            <person name="Aslett M.A."/>
            <person name="Shallom J."/>
            <person name="Marcello L."/>
            <person name="Hou L."/>
            <person name="Wickstead B."/>
            <person name="Alsmark U.C."/>
            <person name="Arrowsmith C."/>
            <person name="Atkin R.J."/>
            <person name="Barron A.J."/>
            <person name="Bringaud F."/>
            <person name="Brooks K."/>
            <person name="Carrington M."/>
            <person name="Cherevach I."/>
            <person name="Chillingworth T.J."/>
            <person name="Churcher C."/>
            <person name="Clark L.N."/>
            <person name="Corton C.H."/>
            <person name="Cronin A."/>
            <person name="Davies R.M."/>
            <person name="Doggett J."/>
            <person name="Djikeng A."/>
            <person name="Feldblyum T."/>
            <person name="Field M.C."/>
            <person name="Fraser A."/>
            <person name="Goodhead I."/>
            <person name="Hance Z."/>
            <person name="Harper D."/>
            <person name="Harris B.R."/>
            <person name="Hauser H."/>
            <person name="Hostetler J."/>
            <person name="Ivens A."/>
            <person name="Jagels K."/>
            <person name="Johnson D."/>
            <person name="Johnson J."/>
            <person name="Jones K."/>
            <person name="Kerhornou A.X."/>
            <person name="Koo H."/>
            <person name="Larke N."/>
            <person name="Landfear S."/>
            <person name="Larkin C."/>
            <person name="Leech V."/>
            <person name="Line A."/>
            <person name="Lord A."/>
            <person name="Macleod A."/>
            <person name="Mooney P.J."/>
            <person name="Moule S."/>
            <person name="Martin D.M."/>
            <person name="Morgan G.W."/>
            <person name="Mungall K."/>
            <person name="Norbertczak H."/>
            <person name="Ormond D."/>
            <person name="Pai G."/>
            <person name="Peacock C.S."/>
            <person name="Peterson J."/>
            <person name="Quail M.A."/>
            <person name="Rabbinowitsch E."/>
            <person name="Rajandream M.A."/>
            <person name="Reitter C."/>
            <person name="Salzberg S.L."/>
            <person name="Sanders M."/>
            <person name="Schobel S."/>
            <person name="Sharp S."/>
            <person name="Simmonds M."/>
            <person name="Simpson A.J."/>
            <person name="Tallon L."/>
            <person name="Turner C.M."/>
            <person name="Tait A."/>
            <person name="Tivey A.R."/>
            <person name="Van Aken S."/>
            <person name="Walker D."/>
            <person name="Wanless D."/>
            <person name="Wang S."/>
            <person name="White B."/>
            <person name="White O."/>
            <person name="Whitehead S."/>
            <person name="Woodward J."/>
            <person name="Wortman J."/>
            <person name="Adams M.D."/>
            <person name="Embley T.M."/>
            <person name="Gull K."/>
            <person name="Ullu E."/>
            <person name="Barry J.D."/>
            <person name="Fairlamb A.H."/>
            <person name="Opperdoes F."/>
            <person name="Barrell B.G."/>
            <person name="Donelson J.E."/>
            <person name="Hall N."/>
            <person name="Fraser C.M."/>
            <person name="Melville S.E."/>
            <person name="El-Sayed N.M."/>
        </authorList>
    </citation>
    <scope>NUCLEOTIDE SEQUENCE [LARGE SCALE GENOMIC DNA]</scope>
    <source>
        <strain evidence="3">927/4 GUTat10.1</strain>
    </source>
</reference>
<organism evidence="2 3">
    <name type="scientific">Trypanosoma brucei brucei (strain 927/4 GUTat10.1)</name>
    <dbReference type="NCBI Taxonomy" id="185431"/>
    <lineage>
        <taxon>Eukaryota</taxon>
        <taxon>Discoba</taxon>
        <taxon>Euglenozoa</taxon>
        <taxon>Kinetoplastea</taxon>
        <taxon>Metakinetoplastina</taxon>
        <taxon>Trypanosomatida</taxon>
        <taxon>Trypanosomatidae</taxon>
        <taxon>Trypanosoma</taxon>
    </lineage>
</organism>
<dbReference type="GeneID" id="4357545"/>
<dbReference type="KEGG" id="tbr:TB927.1.4770"/>
<protein>
    <submittedName>
        <fullName evidence="2">Uncharacterized protein</fullName>
    </submittedName>
</protein>
<dbReference type="AlphaFoldDB" id="Q4GYA1"/>
<proteinExistence type="predicted"/>
<dbReference type="PaxDb" id="5691-CAJ16683"/>